<dbReference type="GO" id="GO:0008395">
    <property type="term" value="F:steroid hydroxylase activity"/>
    <property type="evidence" value="ECO:0007669"/>
    <property type="project" value="TreeGrafter"/>
</dbReference>
<evidence type="ECO:0000256" key="8">
    <source>
        <dbReference type="SAM" id="Phobius"/>
    </source>
</evidence>
<dbReference type="CDD" id="cd11040">
    <property type="entry name" value="CYP7_CYP8-like"/>
    <property type="match status" value="1"/>
</dbReference>
<keyword evidence="8" id="KW-0812">Transmembrane</keyword>
<keyword evidence="7" id="KW-0503">Monooxygenase</keyword>
<dbReference type="GO" id="GO:0016705">
    <property type="term" value="F:oxidoreductase activity, acting on paired donors, with incorporation or reduction of molecular oxygen"/>
    <property type="evidence" value="ECO:0007669"/>
    <property type="project" value="InterPro"/>
</dbReference>
<evidence type="ECO:0000256" key="7">
    <source>
        <dbReference type="RuleBase" id="RU000461"/>
    </source>
</evidence>
<dbReference type="PANTHER" id="PTHR24304">
    <property type="entry name" value="CYTOCHROME P450 FAMILY 7"/>
    <property type="match status" value="1"/>
</dbReference>
<accession>A0AAI8YYX7</accession>
<comment type="caution">
    <text evidence="9">The sequence shown here is derived from an EMBL/GenBank/DDBJ whole genome shotgun (WGS) entry which is preliminary data.</text>
</comment>
<keyword evidence="8" id="KW-1133">Transmembrane helix</keyword>
<keyword evidence="4 6" id="KW-0479">Metal-binding</keyword>
<keyword evidence="8" id="KW-0472">Membrane</keyword>
<dbReference type="Proteomes" id="UP001296104">
    <property type="component" value="Unassembled WGS sequence"/>
</dbReference>
<dbReference type="GO" id="GO:0020037">
    <property type="term" value="F:heme binding"/>
    <property type="evidence" value="ECO:0007669"/>
    <property type="project" value="InterPro"/>
</dbReference>
<dbReference type="InterPro" id="IPR050529">
    <property type="entry name" value="CYP450_sterol_14alpha_dmase"/>
</dbReference>
<feature type="binding site" description="axial binding residue" evidence="6">
    <location>
        <position position="481"/>
    </location>
    <ligand>
        <name>heme</name>
        <dbReference type="ChEBI" id="CHEBI:30413"/>
    </ligand>
    <ligandPart>
        <name>Fe</name>
        <dbReference type="ChEBI" id="CHEBI:18248"/>
    </ligandPart>
</feature>
<evidence type="ECO:0000256" key="5">
    <source>
        <dbReference type="ARBA" id="ARBA00023004"/>
    </source>
</evidence>
<evidence type="ECO:0000256" key="1">
    <source>
        <dbReference type="ARBA" id="ARBA00001971"/>
    </source>
</evidence>
<dbReference type="Gene3D" id="1.10.630.10">
    <property type="entry name" value="Cytochrome P450"/>
    <property type="match status" value="1"/>
</dbReference>
<proteinExistence type="inferred from homology"/>
<feature type="transmembrane region" description="Helical" evidence="8">
    <location>
        <begin position="12"/>
        <end position="33"/>
    </location>
</feature>
<keyword evidence="5 6" id="KW-0408">Iron</keyword>
<dbReference type="PANTHER" id="PTHR24304:SF2">
    <property type="entry name" value="24-HYDROXYCHOLESTEROL 7-ALPHA-HYDROXYLASE"/>
    <property type="match status" value="1"/>
</dbReference>
<dbReference type="InterPro" id="IPR002403">
    <property type="entry name" value="Cyt_P450_E_grp-IV"/>
</dbReference>
<name>A0AAI8YYX7_9PEZI</name>
<reference evidence="9" key="1">
    <citation type="submission" date="2023-11" db="EMBL/GenBank/DDBJ databases">
        <authorList>
            <person name="Alioto T."/>
            <person name="Alioto T."/>
            <person name="Gomez Garrido J."/>
        </authorList>
    </citation>
    <scope>NUCLEOTIDE SEQUENCE</scope>
</reference>
<dbReference type="InterPro" id="IPR001128">
    <property type="entry name" value="Cyt_P450"/>
</dbReference>
<dbReference type="PROSITE" id="PS00086">
    <property type="entry name" value="CYTOCHROME_P450"/>
    <property type="match status" value="1"/>
</dbReference>
<evidence type="ECO:0000313" key="9">
    <source>
        <dbReference type="EMBL" id="CAK4018499.1"/>
    </source>
</evidence>
<comment type="similarity">
    <text evidence="2 7">Belongs to the cytochrome P450 family.</text>
</comment>
<protein>
    <submittedName>
        <fullName evidence="9">25-hydroxycholesterol 7-alpha-hydroxylase-like</fullName>
    </submittedName>
</protein>
<keyword evidence="10" id="KW-1185">Reference proteome</keyword>
<comment type="cofactor">
    <cofactor evidence="1 6">
        <name>heme</name>
        <dbReference type="ChEBI" id="CHEBI:30413"/>
    </cofactor>
</comment>
<evidence type="ECO:0000313" key="10">
    <source>
        <dbReference type="Proteomes" id="UP001296104"/>
    </source>
</evidence>
<dbReference type="SUPFAM" id="SSF48264">
    <property type="entry name" value="Cytochrome P450"/>
    <property type="match status" value="1"/>
</dbReference>
<keyword evidence="7" id="KW-0560">Oxidoreductase</keyword>
<evidence type="ECO:0000256" key="6">
    <source>
        <dbReference type="PIRSR" id="PIRSR602403-1"/>
    </source>
</evidence>
<dbReference type="InterPro" id="IPR036396">
    <property type="entry name" value="Cyt_P450_sf"/>
</dbReference>
<dbReference type="InterPro" id="IPR017972">
    <property type="entry name" value="Cyt_P450_CS"/>
</dbReference>
<dbReference type="EMBL" id="CAVMBE010000026">
    <property type="protein sequence ID" value="CAK4018499.1"/>
    <property type="molecule type" value="Genomic_DNA"/>
</dbReference>
<sequence>MDFYPSAGMARLALYAVSPFILLAIGLLVTRLVTTLNYYRALQQFKDSGPGGQRIVTPPAIPYTIPWLGHTLPFLTSNPGKFWDALFRWYPRSTGVCTLLVGGRKTHVVISTAAVQAMFKAKSPSRDVFEHDMWRLVFRLPEHQAHNAESTKDTEHDINAQYMTSIDRVNELTAQFTRVLEDVLRKDAAEITKLDHIGLYEWLRDRMFIASCTALFGEKIIQMYPQFCNDFYEFDVDFLKFFFRLPTFMMKEGYARQERMYANLARWNAEMHRLSGGSPVDPEGPAYEPLFGSRLNRARQIGYKLRGLDARSSAALDVGITFALSSNVVPITGWMLYHIIDPKAPETLLPRVLAEIKDACKADGSLDIATLVSQPCLQSIWTETLRMYTDVLITRNLPEDITLPLDEDGKRLVQLRKGDNLFAPSWLSHHDPTAWSDESSPPDVFDADRFLSKDAKTGKDTFSMRRSTAKFRPFGGGKTICPGRIFAKQEGIGAVAMVLLKFDLDVKGFVDINKKPTGDFPGLKPALPGTAGLVPGGDMLVKVRLRQQ</sequence>
<dbReference type="GO" id="GO:0005506">
    <property type="term" value="F:iron ion binding"/>
    <property type="evidence" value="ECO:0007669"/>
    <property type="project" value="InterPro"/>
</dbReference>
<evidence type="ECO:0000256" key="4">
    <source>
        <dbReference type="ARBA" id="ARBA00022723"/>
    </source>
</evidence>
<gene>
    <name evidence="9" type="ORF">LECACI_7A004663</name>
</gene>
<evidence type="ECO:0000256" key="2">
    <source>
        <dbReference type="ARBA" id="ARBA00010617"/>
    </source>
</evidence>
<dbReference type="PRINTS" id="PR00465">
    <property type="entry name" value="EP450IV"/>
</dbReference>
<organism evidence="9 10">
    <name type="scientific">Lecanosticta acicola</name>
    <dbReference type="NCBI Taxonomy" id="111012"/>
    <lineage>
        <taxon>Eukaryota</taxon>
        <taxon>Fungi</taxon>
        <taxon>Dikarya</taxon>
        <taxon>Ascomycota</taxon>
        <taxon>Pezizomycotina</taxon>
        <taxon>Dothideomycetes</taxon>
        <taxon>Dothideomycetidae</taxon>
        <taxon>Mycosphaerellales</taxon>
        <taxon>Mycosphaerellaceae</taxon>
        <taxon>Lecanosticta</taxon>
    </lineage>
</organism>
<evidence type="ECO:0000256" key="3">
    <source>
        <dbReference type="ARBA" id="ARBA00022617"/>
    </source>
</evidence>
<dbReference type="AlphaFoldDB" id="A0AAI8YYX7"/>
<dbReference type="Pfam" id="PF00067">
    <property type="entry name" value="p450"/>
    <property type="match status" value="1"/>
</dbReference>
<keyword evidence="3 6" id="KW-0349">Heme</keyword>